<feature type="transmembrane region" description="Helical" evidence="7">
    <location>
        <begin position="14"/>
        <end position="35"/>
    </location>
</feature>
<evidence type="ECO:0000256" key="5">
    <source>
        <dbReference type="ARBA" id="ARBA00022989"/>
    </source>
</evidence>
<evidence type="ECO:0000313" key="8">
    <source>
        <dbReference type="EMBL" id="OBA28362.1"/>
    </source>
</evidence>
<comment type="subcellular location">
    <subcellularLocation>
        <location evidence="1">Endomembrane system</location>
        <topology evidence="1">Multi-pass membrane protein</topology>
    </subcellularLocation>
</comment>
<dbReference type="PROSITE" id="PS51257">
    <property type="entry name" value="PROKAR_LIPOPROTEIN"/>
    <property type="match status" value="1"/>
</dbReference>
<reference evidence="9" key="1">
    <citation type="journal article" date="2016" name="Proc. Natl. Acad. Sci. U.S.A.">
        <title>Comparative genomics of biotechnologically important yeasts.</title>
        <authorList>
            <person name="Riley R."/>
            <person name="Haridas S."/>
            <person name="Wolfe K.H."/>
            <person name="Lopes M.R."/>
            <person name="Hittinger C.T."/>
            <person name="Goeker M."/>
            <person name="Salamov A.A."/>
            <person name="Wisecaver J.H."/>
            <person name="Long T.M."/>
            <person name="Calvey C.H."/>
            <person name="Aerts A.L."/>
            <person name="Barry K.W."/>
            <person name="Choi C."/>
            <person name="Clum A."/>
            <person name="Coughlan A.Y."/>
            <person name="Deshpande S."/>
            <person name="Douglass A.P."/>
            <person name="Hanson S.J."/>
            <person name="Klenk H.-P."/>
            <person name="LaButti K.M."/>
            <person name="Lapidus A."/>
            <person name="Lindquist E.A."/>
            <person name="Lipzen A.M."/>
            <person name="Meier-Kolthoff J.P."/>
            <person name="Ohm R.A."/>
            <person name="Otillar R.P."/>
            <person name="Pangilinan J.L."/>
            <person name="Peng Y."/>
            <person name="Rokas A."/>
            <person name="Rosa C.A."/>
            <person name="Scheuner C."/>
            <person name="Sibirny A.A."/>
            <person name="Slot J.C."/>
            <person name="Stielow J.B."/>
            <person name="Sun H."/>
            <person name="Kurtzman C.P."/>
            <person name="Blackwell M."/>
            <person name="Grigoriev I.V."/>
            <person name="Jeffries T.W."/>
        </authorList>
    </citation>
    <scope>NUCLEOTIDE SEQUENCE [LARGE SCALE GENOMIC DNA]</scope>
    <source>
        <strain evidence="9">NRRL Y-1626</strain>
    </source>
</reference>
<feature type="transmembrane region" description="Helical" evidence="7">
    <location>
        <begin position="47"/>
        <end position="65"/>
    </location>
</feature>
<keyword evidence="2" id="KW-0813">Transport</keyword>
<keyword evidence="5 7" id="KW-1133">Transmembrane helix</keyword>
<evidence type="ECO:0000313" key="9">
    <source>
        <dbReference type="Proteomes" id="UP000092321"/>
    </source>
</evidence>
<feature type="transmembrane region" description="Helical" evidence="7">
    <location>
        <begin position="196"/>
        <end position="216"/>
    </location>
</feature>
<dbReference type="PANTHER" id="PTHR10778:SF4">
    <property type="entry name" value="NUCLEOTIDE SUGAR TRANSPORTER SLC35B4"/>
    <property type="match status" value="1"/>
</dbReference>
<feature type="transmembrane region" description="Helical" evidence="7">
    <location>
        <begin position="111"/>
        <end position="132"/>
    </location>
</feature>
<dbReference type="NCBIfam" id="TIGR00803">
    <property type="entry name" value="nst"/>
    <property type="match status" value="1"/>
</dbReference>
<dbReference type="OrthoDB" id="999962at2759"/>
<dbReference type="PANTHER" id="PTHR10778">
    <property type="entry name" value="SOLUTE CARRIER FAMILY 35 MEMBER B"/>
    <property type="match status" value="1"/>
</dbReference>
<dbReference type="EMBL" id="LXPE01000004">
    <property type="protein sequence ID" value="OBA28362.1"/>
    <property type="molecule type" value="Genomic_DNA"/>
</dbReference>
<evidence type="ECO:0000256" key="6">
    <source>
        <dbReference type="ARBA" id="ARBA00023136"/>
    </source>
</evidence>
<proteinExistence type="predicted"/>
<protein>
    <submittedName>
        <fullName evidence="8">UAA transporter</fullName>
    </submittedName>
</protein>
<dbReference type="GO" id="GO:0005464">
    <property type="term" value="F:UDP-xylose transmembrane transporter activity"/>
    <property type="evidence" value="ECO:0007669"/>
    <property type="project" value="TreeGrafter"/>
</dbReference>
<feature type="transmembrane region" description="Helical" evidence="7">
    <location>
        <begin position="141"/>
        <end position="159"/>
    </location>
</feature>
<keyword evidence="4 7" id="KW-0812">Transmembrane</keyword>
<keyword evidence="3" id="KW-0762">Sugar transport</keyword>
<evidence type="ECO:0000256" key="3">
    <source>
        <dbReference type="ARBA" id="ARBA00022597"/>
    </source>
</evidence>
<evidence type="ECO:0000256" key="7">
    <source>
        <dbReference type="SAM" id="Phobius"/>
    </source>
</evidence>
<keyword evidence="9" id="KW-1185">Reference proteome</keyword>
<evidence type="ECO:0000256" key="1">
    <source>
        <dbReference type="ARBA" id="ARBA00004127"/>
    </source>
</evidence>
<dbReference type="GO" id="GO:0000139">
    <property type="term" value="C:Golgi membrane"/>
    <property type="evidence" value="ECO:0007669"/>
    <property type="project" value="TreeGrafter"/>
</dbReference>
<accession>A0A1B7THY3</accession>
<dbReference type="GO" id="GO:0005462">
    <property type="term" value="F:UDP-N-acetylglucosamine transmembrane transporter activity"/>
    <property type="evidence" value="ECO:0007669"/>
    <property type="project" value="TreeGrafter"/>
</dbReference>
<dbReference type="Proteomes" id="UP000092321">
    <property type="component" value="Unassembled WGS sequence"/>
</dbReference>
<organism evidence="8 9">
    <name type="scientific">Hanseniaspora valbyensis NRRL Y-1626</name>
    <dbReference type="NCBI Taxonomy" id="766949"/>
    <lineage>
        <taxon>Eukaryota</taxon>
        <taxon>Fungi</taxon>
        <taxon>Dikarya</taxon>
        <taxon>Ascomycota</taxon>
        <taxon>Saccharomycotina</taxon>
        <taxon>Saccharomycetes</taxon>
        <taxon>Saccharomycodales</taxon>
        <taxon>Saccharomycodaceae</taxon>
        <taxon>Hanseniaspora</taxon>
    </lineage>
</organism>
<sequence length="321" mass="36740">MNEKSELSSSRKSLVNLSLPFAIVLIFGGCCNNVISFESLIHLEYTQIKNITTFITFIQILYIIIENIPFYTKNHKKFKIPLKRHLISTILFLLGTWLNNSVFRFKGITVPYHIIMKSLNILINMALGSIILKKKYTSKQIITCVFLTLGCIIACIYQNQDFKLSDLYNLKATLFSLLPHQRANQVSIASKIDCEFISGISILLLSSVLISLLQIYNNKTYEKYGKDTWKEVMIYQHILSLPFIFLLNTETIISNCKFLIKNVSFKNSFLLKLFINCITQSLCVRGVNLLASNLTKDTFLLLNIVLNSRKAGISYYKLLGL</sequence>
<feature type="transmembrane region" description="Helical" evidence="7">
    <location>
        <begin position="86"/>
        <end position="105"/>
    </location>
</feature>
<dbReference type="Pfam" id="PF08449">
    <property type="entry name" value="UAA"/>
    <property type="match status" value="1"/>
</dbReference>
<evidence type="ECO:0000256" key="2">
    <source>
        <dbReference type="ARBA" id="ARBA00022448"/>
    </source>
</evidence>
<gene>
    <name evidence="8" type="ORF">HANVADRAFT_979</name>
</gene>
<dbReference type="GO" id="GO:0005789">
    <property type="term" value="C:endoplasmic reticulum membrane"/>
    <property type="evidence" value="ECO:0007669"/>
    <property type="project" value="TreeGrafter"/>
</dbReference>
<dbReference type="InterPro" id="IPR013657">
    <property type="entry name" value="SCL35B1-4/HUT1"/>
</dbReference>
<dbReference type="AlphaFoldDB" id="A0A1B7THY3"/>
<evidence type="ECO:0000256" key="4">
    <source>
        <dbReference type="ARBA" id="ARBA00022692"/>
    </source>
</evidence>
<keyword evidence="6 7" id="KW-0472">Membrane</keyword>
<name>A0A1B7THY3_9ASCO</name>
<comment type="caution">
    <text evidence="8">The sequence shown here is derived from an EMBL/GenBank/DDBJ whole genome shotgun (WGS) entry which is preliminary data.</text>
</comment>